<dbReference type="InterPro" id="IPR001387">
    <property type="entry name" value="Cro/C1-type_HTH"/>
</dbReference>
<comment type="caution">
    <text evidence="5">The sequence shown here is derived from an EMBL/GenBank/DDBJ whole genome shotgun (WGS) entry which is preliminary data.</text>
</comment>
<dbReference type="InterPro" id="IPR039418">
    <property type="entry name" value="LexA-like"/>
</dbReference>
<evidence type="ECO:0000256" key="1">
    <source>
        <dbReference type="ARBA" id="ARBA00023015"/>
    </source>
</evidence>
<reference evidence="5 6" key="1">
    <citation type="submission" date="2020-08" db="EMBL/GenBank/DDBJ databases">
        <title>Putative novel bacterial strains isolated from necrotic wheat leaf tissues caused by Xanthomonas translucens.</title>
        <authorList>
            <person name="Tambong J.T."/>
        </authorList>
    </citation>
    <scope>NUCLEOTIDE SEQUENCE [LARGE SCALE GENOMIC DNA]</scope>
    <source>
        <strain evidence="6">DOAB 1063</strain>
    </source>
</reference>
<evidence type="ECO:0000259" key="4">
    <source>
        <dbReference type="PROSITE" id="PS50943"/>
    </source>
</evidence>
<dbReference type="CDD" id="cd00093">
    <property type="entry name" value="HTH_XRE"/>
    <property type="match status" value="1"/>
</dbReference>
<dbReference type="EMBL" id="JACONT010000048">
    <property type="protein sequence ID" value="MBC3943326.1"/>
    <property type="molecule type" value="Genomic_DNA"/>
</dbReference>
<dbReference type="Gene3D" id="1.10.260.40">
    <property type="entry name" value="lambda repressor-like DNA-binding domains"/>
    <property type="match status" value="1"/>
</dbReference>
<keyword evidence="1" id="KW-0805">Transcription regulation</keyword>
<dbReference type="PANTHER" id="PTHR40661">
    <property type="match status" value="1"/>
</dbReference>
<organism evidence="5 6">
    <name type="scientific">Sphingomonas albertensis</name>
    <dbReference type="NCBI Taxonomy" id="2762591"/>
    <lineage>
        <taxon>Bacteria</taxon>
        <taxon>Pseudomonadati</taxon>
        <taxon>Pseudomonadota</taxon>
        <taxon>Alphaproteobacteria</taxon>
        <taxon>Sphingomonadales</taxon>
        <taxon>Sphingomonadaceae</taxon>
        <taxon>Sphingomonas</taxon>
    </lineage>
</organism>
<dbReference type="InterPro" id="IPR036286">
    <property type="entry name" value="LexA/Signal_pep-like_sf"/>
</dbReference>
<evidence type="ECO:0000256" key="3">
    <source>
        <dbReference type="ARBA" id="ARBA00023163"/>
    </source>
</evidence>
<gene>
    <name evidence="5" type="ORF">H8S47_16735</name>
</gene>
<dbReference type="CDD" id="cd06529">
    <property type="entry name" value="S24_LexA-like"/>
    <property type="match status" value="1"/>
</dbReference>
<protein>
    <submittedName>
        <fullName evidence="5">Helix-turn-helix domain-containing protein</fullName>
    </submittedName>
</protein>
<evidence type="ECO:0000313" key="6">
    <source>
        <dbReference type="Proteomes" id="UP000597613"/>
    </source>
</evidence>
<keyword evidence="2" id="KW-0238">DNA-binding</keyword>
<dbReference type="PANTHER" id="PTHR40661:SF3">
    <property type="entry name" value="FELS-1 PROPHAGE TRANSCRIPTIONAL REGULATOR"/>
    <property type="match status" value="1"/>
</dbReference>
<keyword evidence="3" id="KW-0804">Transcription</keyword>
<dbReference type="SMART" id="SM00530">
    <property type="entry name" value="HTH_XRE"/>
    <property type="match status" value="1"/>
</dbReference>
<dbReference type="InterPro" id="IPR015927">
    <property type="entry name" value="Peptidase_S24_S26A/B/C"/>
</dbReference>
<name>A0ABR7AS86_9SPHN</name>
<proteinExistence type="predicted"/>
<keyword evidence="6" id="KW-1185">Reference proteome</keyword>
<dbReference type="PROSITE" id="PS50943">
    <property type="entry name" value="HTH_CROC1"/>
    <property type="match status" value="1"/>
</dbReference>
<evidence type="ECO:0000256" key="2">
    <source>
        <dbReference type="ARBA" id="ARBA00023125"/>
    </source>
</evidence>
<dbReference type="Proteomes" id="UP000597613">
    <property type="component" value="Unassembled WGS sequence"/>
</dbReference>
<evidence type="ECO:0000313" key="5">
    <source>
        <dbReference type="EMBL" id="MBC3943326.1"/>
    </source>
</evidence>
<sequence>MQFEFDTERVKTAIKASGYTQESLAAAVGLTHKSALAKILNGTRRVEVGEAVKIYSLLSLKPEGAVGVQSVPVIGIAAAGAWREAIDMPDRRMTIPQGIASSRAFAVEVIGDSMNLLIRDGGWIVVDPDQKVLQDNRCYLIQNGDHEVTVKRYHAKPARFEPVSDSPEHQPFLVSECDFMVLGRAVWTGSSL</sequence>
<dbReference type="Gene3D" id="2.10.109.10">
    <property type="entry name" value="Umud Fragment, subunit A"/>
    <property type="match status" value="1"/>
</dbReference>
<feature type="domain" description="HTH cro/C1-type" evidence="4">
    <location>
        <begin position="10"/>
        <end position="65"/>
    </location>
</feature>
<dbReference type="SUPFAM" id="SSF47413">
    <property type="entry name" value="lambda repressor-like DNA-binding domains"/>
    <property type="match status" value="1"/>
</dbReference>
<dbReference type="SUPFAM" id="SSF51306">
    <property type="entry name" value="LexA/Signal peptidase"/>
    <property type="match status" value="1"/>
</dbReference>
<dbReference type="Pfam" id="PF00717">
    <property type="entry name" value="Peptidase_S24"/>
    <property type="match status" value="1"/>
</dbReference>
<dbReference type="Pfam" id="PF01381">
    <property type="entry name" value="HTH_3"/>
    <property type="match status" value="1"/>
</dbReference>
<dbReference type="InterPro" id="IPR010982">
    <property type="entry name" value="Lambda_DNA-bd_dom_sf"/>
</dbReference>
<accession>A0ABR7AS86</accession>
<dbReference type="RefSeq" id="WP_187504914.1">
    <property type="nucleotide sequence ID" value="NZ_CP162536.1"/>
</dbReference>